<keyword evidence="3" id="KW-1185">Reference proteome</keyword>
<sequence>MDLAAETYRVKVHRDDSPSKPCRTVKLSSCCVTDCLKSKKSKKGSKSKRKSNKDPSLDTLKQNFSTNCCACCCVLAQYMKEACKLICSCLNEKPSESKICELFAQLVELTWLLGADCCHLLKYVFRFLFVYKK</sequence>
<feature type="compositionally biased region" description="Basic residues" evidence="1">
    <location>
        <begin position="38"/>
        <end position="51"/>
    </location>
</feature>
<dbReference type="Proteomes" id="UP001549920">
    <property type="component" value="Unassembled WGS sequence"/>
</dbReference>
<accession>A0ABR3GZ57</accession>
<evidence type="ECO:0000313" key="3">
    <source>
        <dbReference type="Proteomes" id="UP001549920"/>
    </source>
</evidence>
<evidence type="ECO:0000256" key="1">
    <source>
        <dbReference type="SAM" id="MobiDB-lite"/>
    </source>
</evidence>
<feature type="region of interest" description="Disordered" evidence="1">
    <location>
        <begin position="37"/>
        <end position="61"/>
    </location>
</feature>
<name>A0ABR3GZ57_LOXSC</name>
<proteinExistence type="predicted"/>
<gene>
    <name evidence="2" type="ORF">ABMA27_012558</name>
</gene>
<protein>
    <submittedName>
        <fullName evidence="2">Uncharacterized protein</fullName>
    </submittedName>
</protein>
<reference evidence="2 3" key="1">
    <citation type="submission" date="2024-06" db="EMBL/GenBank/DDBJ databases">
        <title>A chromosome-level genome assembly of beet webworm, Loxostege sticticalis.</title>
        <authorList>
            <person name="Zhang Y."/>
        </authorList>
    </citation>
    <scope>NUCLEOTIDE SEQUENCE [LARGE SCALE GENOMIC DNA]</scope>
    <source>
        <strain evidence="2">AQ026</strain>
        <tissue evidence="2">Whole body</tissue>
    </source>
</reference>
<organism evidence="2 3">
    <name type="scientific">Loxostege sticticalis</name>
    <name type="common">Beet webworm moth</name>
    <dbReference type="NCBI Taxonomy" id="481309"/>
    <lineage>
        <taxon>Eukaryota</taxon>
        <taxon>Metazoa</taxon>
        <taxon>Ecdysozoa</taxon>
        <taxon>Arthropoda</taxon>
        <taxon>Hexapoda</taxon>
        <taxon>Insecta</taxon>
        <taxon>Pterygota</taxon>
        <taxon>Neoptera</taxon>
        <taxon>Endopterygota</taxon>
        <taxon>Lepidoptera</taxon>
        <taxon>Glossata</taxon>
        <taxon>Ditrysia</taxon>
        <taxon>Pyraloidea</taxon>
        <taxon>Crambidae</taxon>
        <taxon>Pyraustinae</taxon>
        <taxon>Loxostege</taxon>
    </lineage>
</organism>
<comment type="caution">
    <text evidence="2">The sequence shown here is derived from an EMBL/GenBank/DDBJ whole genome shotgun (WGS) entry which is preliminary data.</text>
</comment>
<dbReference type="EMBL" id="JBEUOH010000031">
    <property type="protein sequence ID" value="KAL0852730.1"/>
    <property type="molecule type" value="Genomic_DNA"/>
</dbReference>
<evidence type="ECO:0000313" key="2">
    <source>
        <dbReference type="EMBL" id="KAL0852730.1"/>
    </source>
</evidence>